<dbReference type="InterPro" id="IPR029044">
    <property type="entry name" value="Nucleotide-diphossugar_trans"/>
</dbReference>
<evidence type="ECO:0000256" key="2">
    <source>
        <dbReference type="SAM" id="MobiDB-lite"/>
    </source>
</evidence>
<dbReference type="InterPro" id="IPR045598">
    <property type="entry name" value="DUF6457"/>
</dbReference>
<organism evidence="5 6">
    <name type="scientific">Agromyces neolithicus</name>
    <dbReference type="NCBI Taxonomy" id="269420"/>
    <lineage>
        <taxon>Bacteria</taxon>
        <taxon>Bacillati</taxon>
        <taxon>Actinomycetota</taxon>
        <taxon>Actinomycetes</taxon>
        <taxon>Micrococcales</taxon>
        <taxon>Microbacteriaceae</taxon>
        <taxon>Agromyces</taxon>
    </lineage>
</organism>
<dbReference type="GO" id="GO:0016740">
    <property type="term" value="F:transferase activity"/>
    <property type="evidence" value="ECO:0007669"/>
    <property type="project" value="UniProtKB-KW"/>
</dbReference>
<name>A0ABN2LZX0_9MICO</name>
<feature type="region of interest" description="Disordered" evidence="2">
    <location>
        <begin position="230"/>
        <end position="259"/>
    </location>
</feature>
<evidence type="ECO:0000259" key="4">
    <source>
        <dbReference type="Pfam" id="PF20058"/>
    </source>
</evidence>
<accession>A0ABN2LZX0</accession>
<dbReference type="Gene3D" id="3.90.550.10">
    <property type="entry name" value="Spore Coat Polysaccharide Biosynthesis Protein SpsA, Chain A"/>
    <property type="match status" value="1"/>
</dbReference>
<dbReference type="Proteomes" id="UP001500002">
    <property type="component" value="Unassembled WGS sequence"/>
</dbReference>
<feature type="domain" description="MobA-like NTP transferase" evidence="3">
    <location>
        <begin position="11"/>
        <end position="197"/>
    </location>
</feature>
<keyword evidence="6" id="KW-1185">Reference proteome</keyword>
<dbReference type="PANTHER" id="PTHR19136">
    <property type="entry name" value="MOLYBDENUM COFACTOR GUANYLYLTRANSFERASE"/>
    <property type="match status" value="1"/>
</dbReference>
<dbReference type="Pfam" id="PF12804">
    <property type="entry name" value="NTP_transf_3"/>
    <property type="match status" value="1"/>
</dbReference>
<proteinExistence type="predicted"/>
<dbReference type="EMBL" id="BAAANJ010000004">
    <property type="protein sequence ID" value="GAA1804784.1"/>
    <property type="molecule type" value="Genomic_DNA"/>
</dbReference>
<keyword evidence="1 5" id="KW-0808">Transferase</keyword>
<comment type="caution">
    <text evidence="5">The sequence shown here is derived from an EMBL/GenBank/DDBJ whole genome shotgun (WGS) entry which is preliminary data.</text>
</comment>
<evidence type="ECO:0000259" key="3">
    <source>
        <dbReference type="Pfam" id="PF12804"/>
    </source>
</evidence>
<dbReference type="SUPFAM" id="SSF53448">
    <property type="entry name" value="Nucleotide-diphospho-sugar transferases"/>
    <property type="match status" value="1"/>
</dbReference>
<evidence type="ECO:0000256" key="1">
    <source>
        <dbReference type="ARBA" id="ARBA00022679"/>
    </source>
</evidence>
<feature type="domain" description="DUF6457" evidence="4">
    <location>
        <begin position="257"/>
        <end position="335"/>
    </location>
</feature>
<gene>
    <name evidence="5" type="ORF">GCM10009749_11160</name>
</gene>
<dbReference type="Pfam" id="PF20058">
    <property type="entry name" value="DUF6457"/>
    <property type="match status" value="1"/>
</dbReference>
<sequence length="338" mass="34053">MGGDDGLAFDAIILAGGRSSRLGGSPKAELVIGSRRLVDIAVDAASAVGAHRTVVVGPDGLVTAPVITAREQPPFGGPVAGLAAGLAALDRLDADAAASARSEAEPEPETATATATDPDADATAGRTEPADHWVLALTCDLPLAAAAAAELVAAARTTTGATQGICLDDGRPQWLPTVYRRDVLARALAELGDPHGASMRALADHLALTTIPDPGGLTIDVDTWQDVERARTPAEPTDEASPSPRAEGAGMPNTSQSPESLDRWLAALATELGIEPADVPIGEILDLARDVAHGVARPAAPLSAFVVGLAVGAGNGSLAELSARATALAEGWSSDEPA</sequence>
<evidence type="ECO:0000313" key="5">
    <source>
        <dbReference type="EMBL" id="GAA1804784.1"/>
    </source>
</evidence>
<feature type="compositionally biased region" description="Low complexity" evidence="2">
    <location>
        <begin position="109"/>
        <end position="126"/>
    </location>
</feature>
<protein>
    <submittedName>
        <fullName evidence="5">NTP transferase domain-containing protein</fullName>
    </submittedName>
</protein>
<reference evidence="5 6" key="1">
    <citation type="journal article" date="2019" name="Int. J. Syst. Evol. Microbiol.">
        <title>The Global Catalogue of Microorganisms (GCM) 10K type strain sequencing project: providing services to taxonomists for standard genome sequencing and annotation.</title>
        <authorList>
            <consortium name="The Broad Institute Genomics Platform"/>
            <consortium name="The Broad Institute Genome Sequencing Center for Infectious Disease"/>
            <person name="Wu L."/>
            <person name="Ma J."/>
        </authorList>
    </citation>
    <scope>NUCLEOTIDE SEQUENCE [LARGE SCALE GENOMIC DNA]</scope>
    <source>
        <strain evidence="5 6">JCM 14322</strain>
    </source>
</reference>
<dbReference type="InterPro" id="IPR025877">
    <property type="entry name" value="MobA-like_NTP_Trfase"/>
</dbReference>
<evidence type="ECO:0000313" key="6">
    <source>
        <dbReference type="Proteomes" id="UP001500002"/>
    </source>
</evidence>
<feature type="region of interest" description="Disordered" evidence="2">
    <location>
        <begin position="97"/>
        <end position="126"/>
    </location>
</feature>
<dbReference type="PANTHER" id="PTHR19136:SF81">
    <property type="entry name" value="MOLYBDENUM COFACTOR GUANYLYLTRANSFERASE"/>
    <property type="match status" value="1"/>
</dbReference>